<gene>
    <name evidence="3" type="primary">LOC111101595</name>
</gene>
<feature type="region of interest" description="Disordered" evidence="1">
    <location>
        <begin position="703"/>
        <end position="726"/>
    </location>
</feature>
<evidence type="ECO:0000256" key="1">
    <source>
        <dbReference type="SAM" id="MobiDB-lite"/>
    </source>
</evidence>
<accession>A0A8B8AEJ9</accession>
<sequence length="726" mass="82271">MASRKRGRPFGSQLSLSARKERKKMMDRERGKERIFIGDNIERWNRVKDELNLMFNHEVAGFLLDRYEHDKQGKVVSSTPVHGIKPTTELLKHPAGISDISSAESGKASDLAMSGIEQMEAGPSGSEDIRPPTSKKAKGSKYSASFLDPLEISIDISEEVEDLEESDDESYQPSINISLGPRDITGIEDCPGVESVFPTMEEEEVEEEDKEEEEAGPSICRVLTGEDFHHLTGNKTALVYLMQLKTLANKKVDSVCKVKGCGEGIDISIKHVGSAVYLKWTCRNSHVMDRWCSQPVLNKGLHGGDLMIASSILFSGNNFNKMELFAKFLQMGFPSQSSFTRLQRRYLVPSVDHLWSQKQEELIAELANKDLVLLGDGRMDSPGHCAQFCTYTLMEKSTKKILSVKTLDKRETEGKSGNLEKAGFIRGMQEVQDSGLKVAEVVTDAHIQIGALMKKDYPAVKHSHDVWHAAKNIGKKLISAGQEKSCKELQKWSKDIVNHFWFTCKTANNIDEFMGMWVGVLHHVVGEHEWYLPYSEMGLSMCKHDPLTGEDTGNKEYLIKGSPAHEALRKIILDKRLLHKIPYYLNFRSTAELESFHNHMLMYSSKRFAYTPPVYRARSLLAALDYNENVDREPITNKDGTVRMQRTYNKKSGRWTVYAVKEKKKYTHVSSLLNIVLQKRLEDREGLQERMVLEIGDPRRISRTIAPVPPPRTQQLVEEKKSRFDA</sequence>
<organism evidence="2 3">
    <name type="scientific">Crassostrea virginica</name>
    <name type="common">Eastern oyster</name>
    <dbReference type="NCBI Taxonomy" id="6565"/>
    <lineage>
        <taxon>Eukaryota</taxon>
        <taxon>Metazoa</taxon>
        <taxon>Spiralia</taxon>
        <taxon>Lophotrochozoa</taxon>
        <taxon>Mollusca</taxon>
        <taxon>Bivalvia</taxon>
        <taxon>Autobranchia</taxon>
        <taxon>Pteriomorphia</taxon>
        <taxon>Ostreida</taxon>
        <taxon>Ostreoidea</taxon>
        <taxon>Ostreidae</taxon>
        <taxon>Crassostrea</taxon>
    </lineage>
</organism>
<dbReference type="OrthoDB" id="10021186at2759"/>
<proteinExistence type="predicted"/>
<dbReference type="PANTHER" id="PTHR31751:SF7">
    <property type="entry name" value="THAP-TYPE DOMAIN-CONTAINING PROTEIN"/>
    <property type="match status" value="1"/>
</dbReference>
<feature type="compositionally biased region" description="Basic and acidic residues" evidence="1">
    <location>
        <begin position="717"/>
        <end position="726"/>
    </location>
</feature>
<feature type="region of interest" description="Disordered" evidence="1">
    <location>
        <begin position="120"/>
        <end position="141"/>
    </location>
</feature>
<dbReference type="PANTHER" id="PTHR31751">
    <property type="entry name" value="SI:CH211-108C17.2-RELATED-RELATED"/>
    <property type="match status" value="1"/>
</dbReference>
<feature type="region of interest" description="Disordered" evidence="1">
    <location>
        <begin position="1"/>
        <end position="28"/>
    </location>
</feature>
<dbReference type="RefSeq" id="XP_022289836.1">
    <property type="nucleotide sequence ID" value="XM_022434128.1"/>
</dbReference>
<dbReference type="Proteomes" id="UP000694844">
    <property type="component" value="Chromosome 6"/>
</dbReference>
<reference evidence="3" key="1">
    <citation type="submission" date="2025-08" db="UniProtKB">
        <authorList>
            <consortium name="RefSeq"/>
        </authorList>
    </citation>
    <scope>IDENTIFICATION</scope>
    <source>
        <tissue evidence="3">Whole sample</tissue>
    </source>
</reference>
<evidence type="ECO:0000313" key="3">
    <source>
        <dbReference type="RefSeq" id="XP_022289836.1"/>
    </source>
</evidence>
<name>A0A8B8AEJ9_CRAVI</name>
<evidence type="ECO:0000313" key="2">
    <source>
        <dbReference type="Proteomes" id="UP000694844"/>
    </source>
</evidence>
<keyword evidence="2" id="KW-1185">Reference proteome</keyword>
<dbReference type="KEGG" id="cvn:111101595"/>
<protein>
    <submittedName>
        <fullName evidence="3">Uncharacterized protein LOC111101595</fullName>
    </submittedName>
</protein>
<dbReference type="AlphaFoldDB" id="A0A8B8AEJ9"/>
<dbReference type="GeneID" id="111101595"/>